<dbReference type="EMBL" id="JANEYG010000046">
    <property type="protein sequence ID" value="KAJ8916023.1"/>
    <property type="molecule type" value="Genomic_DNA"/>
</dbReference>
<evidence type="ECO:0000313" key="4">
    <source>
        <dbReference type="Proteomes" id="UP001159042"/>
    </source>
</evidence>
<protein>
    <recommendedName>
        <fullName evidence="5">Dehydrogenase/reductase SDR family member 11</fullName>
    </recommendedName>
</protein>
<dbReference type="SUPFAM" id="SSF51735">
    <property type="entry name" value="NAD(P)-binding Rossmann-fold domains"/>
    <property type="match status" value="1"/>
</dbReference>
<accession>A0AAV8VNX7</accession>
<evidence type="ECO:0000256" key="1">
    <source>
        <dbReference type="ARBA" id="ARBA00006484"/>
    </source>
</evidence>
<evidence type="ECO:0000256" key="2">
    <source>
        <dbReference type="ARBA" id="ARBA00023002"/>
    </source>
</evidence>
<organism evidence="3 4">
    <name type="scientific">Exocentrus adspersus</name>
    <dbReference type="NCBI Taxonomy" id="1586481"/>
    <lineage>
        <taxon>Eukaryota</taxon>
        <taxon>Metazoa</taxon>
        <taxon>Ecdysozoa</taxon>
        <taxon>Arthropoda</taxon>
        <taxon>Hexapoda</taxon>
        <taxon>Insecta</taxon>
        <taxon>Pterygota</taxon>
        <taxon>Neoptera</taxon>
        <taxon>Endopterygota</taxon>
        <taxon>Coleoptera</taxon>
        <taxon>Polyphaga</taxon>
        <taxon>Cucujiformia</taxon>
        <taxon>Chrysomeloidea</taxon>
        <taxon>Cerambycidae</taxon>
        <taxon>Lamiinae</taxon>
        <taxon>Acanthocinini</taxon>
        <taxon>Exocentrus</taxon>
    </lineage>
</organism>
<dbReference type="InterPro" id="IPR002347">
    <property type="entry name" value="SDR_fam"/>
</dbReference>
<proteinExistence type="inferred from homology"/>
<dbReference type="PROSITE" id="PS00061">
    <property type="entry name" value="ADH_SHORT"/>
    <property type="match status" value="1"/>
</dbReference>
<keyword evidence="2" id="KW-0560">Oxidoreductase</keyword>
<dbReference type="PRINTS" id="PR00080">
    <property type="entry name" value="SDRFAMILY"/>
</dbReference>
<dbReference type="Proteomes" id="UP001159042">
    <property type="component" value="Unassembled WGS sequence"/>
</dbReference>
<dbReference type="Pfam" id="PF00106">
    <property type="entry name" value="adh_short"/>
    <property type="match status" value="1"/>
</dbReference>
<evidence type="ECO:0000313" key="3">
    <source>
        <dbReference type="EMBL" id="KAJ8916023.1"/>
    </source>
</evidence>
<comment type="caution">
    <text evidence="3">The sequence shown here is derived from an EMBL/GenBank/DDBJ whole genome shotgun (WGS) entry which is preliminary data.</text>
</comment>
<evidence type="ECO:0008006" key="5">
    <source>
        <dbReference type="Google" id="ProtNLM"/>
    </source>
</evidence>
<dbReference type="InterPro" id="IPR036291">
    <property type="entry name" value="NAD(P)-bd_dom_sf"/>
</dbReference>
<feature type="non-terminal residue" evidence="3">
    <location>
        <position position="155"/>
    </location>
</feature>
<dbReference type="Gene3D" id="3.40.50.720">
    <property type="entry name" value="NAD(P)-binding Rossmann-like Domain"/>
    <property type="match status" value="1"/>
</dbReference>
<comment type="similarity">
    <text evidence="1">Belongs to the short-chain dehydrogenases/reductases (SDR) family.</text>
</comment>
<dbReference type="PRINTS" id="PR00081">
    <property type="entry name" value="GDHRDH"/>
</dbReference>
<dbReference type="PANTHER" id="PTHR43115:SF4">
    <property type="entry name" value="DEHYDROGENASE_REDUCTASE SDR FAMILY MEMBER 11"/>
    <property type="match status" value="1"/>
</dbReference>
<dbReference type="AlphaFoldDB" id="A0AAV8VNX7"/>
<sequence length="155" mass="17340">MVAGVARRKDRLEALAKKLSNKKGKLYPVVADLAKEEDIVKAFKWIKENLGPIHILVNNAGFLKETTLVDGDTSIWKNTLDVNVLGLSIATREAVRDMRANKIDGHVIHINSTVGHTVLNFPEFNLYPASKHAVTALTETLRLEFMRLKLKIKIS</sequence>
<reference evidence="3 4" key="1">
    <citation type="journal article" date="2023" name="Insect Mol. Biol.">
        <title>Genome sequencing provides insights into the evolution of gene families encoding plant cell wall-degrading enzymes in longhorned beetles.</title>
        <authorList>
            <person name="Shin N.R."/>
            <person name="Okamura Y."/>
            <person name="Kirsch R."/>
            <person name="Pauchet Y."/>
        </authorList>
    </citation>
    <scope>NUCLEOTIDE SEQUENCE [LARGE SCALE GENOMIC DNA]</scope>
    <source>
        <strain evidence="3">EAD_L_NR</strain>
    </source>
</reference>
<gene>
    <name evidence="3" type="ORF">NQ315_010891</name>
</gene>
<dbReference type="GO" id="GO:0016491">
    <property type="term" value="F:oxidoreductase activity"/>
    <property type="evidence" value="ECO:0007669"/>
    <property type="project" value="UniProtKB-KW"/>
</dbReference>
<name>A0AAV8VNX7_9CUCU</name>
<dbReference type="InterPro" id="IPR020904">
    <property type="entry name" value="Sc_DH/Rdtase_CS"/>
</dbReference>
<keyword evidence="4" id="KW-1185">Reference proteome</keyword>
<dbReference type="PANTHER" id="PTHR43115">
    <property type="entry name" value="DEHYDROGENASE/REDUCTASE SDR FAMILY MEMBER 11"/>
    <property type="match status" value="1"/>
</dbReference>